<dbReference type="AlphaFoldDB" id="A0A917AZM1"/>
<accession>A0A917AZM1</accession>
<dbReference type="EMBL" id="BMGP01000001">
    <property type="protein sequence ID" value="GGF13059.1"/>
    <property type="molecule type" value="Genomic_DNA"/>
</dbReference>
<keyword evidence="2" id="KW-1185">Reference proteome</keyword>
<proteinExistence type="predicted"/>
<dbReference type="RefSeq" id="WP_188674361.1">
    <property type="nucleotide sequence ID" value="NZ_BMGP01000001.1"/>
</dbReference>
<gene>
    <name evidence="1" type="ORF">GCM10011399_03710</name>
</gene>
<dbReference type="Proteomes" id="UP000598775">
    <property type="component" value="Unassembled WGS sequence"/>
</dbReference>
<name>A0A917AZM1_9MICO</name>
<dbReference type="InterPro" id="IPR006311">
    <property type="entry name" value="TAT_signal"/>
</dbReference>
<evidence type="ECO:0000313" key="2">
    <source>
        <dbReference type="Proteomes" id="UP000598775"/>
    </source>
</evidence>
<reference evidence="1 2" key="1">
    <citation type="journal article" date="2014" name="Int. J. Syst. Evol. Microbiol.">
        <title>Complete genome sequence of Corynebacterium casei LMG S-19264T (=DSM 44701T), isolated from a smear-ripened cheese.</title>
        <authorList>
            <consortium name="US DOE Joint Genome Institute (JGI-PGF)"/>
            <person name="Walter F."/>
            <person name="Albersmeier A."/>
            <person name="Kalinowski J."/>
            <person name="Ruckert C."/>
        </authorList>
    </citation>
    <scope>NUCLEOTIDE SEQUENCE [LARGE SCALE GENOMIC DNA]</scope>
    <source>
        <strain evidence="1 2">CGMCC 1.12976</strain>
    </source>
</reference>
<dbReference type="PROSITE" id="PS51318">
    <property type="entry name" value="TAT"/>
    <property type="match status" value="1"/>
</dbReference>
<evidence type="ECO:0000313" key="1">
    <source>
        <dbReference type="EMBL" id="GGF13059.1"/>
    </source>
</evidence>
<protein>
    <submittedName>
        <fullName evidence="1">Uncharacterized protein</fullName>
    </submittedName>
</protein>
<sequence length="190" mass="19612">MNSPLEDLSVVPKTGLSRRTLISGAAWSVPVIAIAVAAPAASASVAAPPPTTSAMRISFNNFGFSNSGKELDAGIQFIYVDYRNTISLTSVTMQVTLPKADYTGAYTITLGANWSGAAATSSGINWIITFTFAKTLFQSDSTGNLRAIFTTIPDTVSSGAPAGTTQTGTAYAIDSMGSITPVIAASSHVY</sequence>
<comment type="caution">
    <text evidence="1">The sequence shown here is derived from an EMBL/GenBank/DDBJ whole genome shotgun (WGS) entry which is preliminary data.</text>
</comment>
<organism evidence="1 2">
    <name type="scientific">Subtercola lobariae</name>
    <dbReference type="NCBI Taxonomy" id="1588641"/>
    <lineage>
        <taxon>Bacteria</taxon>
        <taxon>Bacillati</taxon>
        <taxon>Actinomycetota</taxon>
        <taxon>Actinomycetes</taxon>
        <taxon>Micrococcales</taxon>
        <taxon>Microbacteriaceae</taxon>
        <taxon>Subtercola</taxon>
    </lineage>
</organism>